<dbReference type="SUPFAM" id="SSF46626">
    <property type="entry name" value="Cytochrome c"/>
    <property type="match status" value="1"/>
</dbReference>
<dbReference type="InterPro" id="IPR029010">
    <property type="entry name" value="ThuA-like"/>
</dbReference>
<keyword evidence="2 4" id="KW-0479">Metal-binding</keyword>
<dbReference type="InterPro" id="IPR029062">
    <property type="entry name" value="Class_I_gatase-like"/>
</dbReference>
<keyword evidence="8" id="KW-1185">Reference proteome</keyword>
<dbReference type="SUPFAM" id="SSF50952">
    <property type="entry name" value="Soluble quinoprotein glucose dehydrogenase"/>
    <property type="match status" value="1"/>
</dbReference>
<name>A0A5M6D8F8_9BACT</name>
<reference evidence="7 8" key="1">
    <citation type="submission" date="2019-08" db="EMBL/GenBank/DDBJ databases">
        <authorList>
            <person name="Dhanesh K."/>
            <person name="Kumar G."/>
            <person name="Sasikala C."/>
            <person name="Venkata Ramana C."/>
        </authorList>
    </citation>
    <scope>NUCLEOTIDE SEQUENCE [LARGE SCALE GENOMIC DNA]</scope>
    <source>
        <strain evidence="7 8">JC645</strain>
    </source>
</reference>
<feature type="compositionally biased region" description="Basic and acidic residues" evidence="5">
    <location>
        <begin position="781"/>
        <end position="795"/>
    </location>
</feature>
<gene>
    <name evidence="7" type="ORF">FYK55_14720</name>
</gene>
<dbReference type="GO" id="GO:0046872">
    <property type="term" value="F:metal ion binding"/>
    <property type="evidence" value="ECO:0007669"/>
    <property type="project" value="UniProtKB-KW"/>
</dbReference>
<evidence type="ECO:0000256" key="4">
    <source>
        <dbReference type="PROSITE-ProRule" id="PRU00433"/>
    </source>
</evidence>
<dbReference type="Pfam" id="PF23500">
    <property type="entry name" value="DUF7133"/>
    <property type="match status" value="1"/>
</dbReference>
<evidence type="ECO:0000256" key="1">
    <source>
        <dbReference type="ARBA" id="ARBA00022617"/>
    </source>
</evidence>
<dbReference type="InterPro" id="IPR011042">
    <property type="entry name" value="6-blade_b-propeller_TolB-like"/>
</dbReference>
<proteinExistence type="predicted"/>
<evidence type="ECO:0000256" key="5">
    <source>
        <dbReference type="SAM" id="MobiDB-lite"/>
    </source>
</evidence>
<dbReference type="GO" id="GO:0020037">
    <property type="term" value="F:heme binding"/>
    <property type="evidence" value="ECO:0007669"/>
    <property type="project" value="InterPro"/>
</dbReference>
<comment type="caution">
    <text evidence="7">The sequence shown here is derived from an EMBL/GenBank/DDBJ whole genome shotgun (WGS) entry which is preliminary data.</text>
</comment>
<dbReference type="InterPro" id="IPR009056">
    <property type="entry name" value="Cyt_c-like_dom"/>
</dbReference>
<keyword evidence="1 4" id="KW-0349">Heme</keyword>
<dbReference type="Pfam" id="PF06283">
    <property type="entry name" value="ThuA"/>
    <property type="match status" value="1"/>
</dbReference>
<dbReference type="NCBIfam" id="TIGR02603">
    <property type="entry name" value="CxxCH_TIGR02603"/>
    <property type="match status" value="1"/>
</dbReference>
<dbReference type="Proteomes" id="UP000324479">
    <property type="component" value="Unassembled WGS sequence"/>
</dbReference>
<evidence type="ECO:0000313" key="8">
    <source>
        <dbReference type="Proteomes" id="UP000324479"/>
    </source>
</evidence>
<feature type="domain" description="Cytochrome c" evidence="6">
    <location>
        <begin position="1002"/>
        <end position="1137"/>
    </location>
</feature>
<dbReference type="Gene3D" id="1.10.760.10">
    <property type="entry name" value="Cytochrome c-like domain"/>
    <property type="match status" value="1"/>
</dbReference>
<evidence type="ECO:0000256" key="3">
    <source>
        <dbReference type="ARBA" id="ARBA00023004"/>
    </source>
</evidence>
<dbReference type="Gene3D" id="3.40.50.880">
    <property type="match status" value="1"/>
</dbReference>
<sequence length="1400" mass="154210">MQSTANALLPFRPSLAMIVGAFFCVLLASGGPVPAADLPTVSADLELWLDAGRINDQRRANGDPEIDSGDALPVWPDASAGRRDCVQRDASRQPKLMQLGDDWFVRFDGEDDFLHEESSPTALEAASIFIVAAPHRNEGEYRALLAANQDGQRDYQSGFNVDLGAGPTRSFSQLNVEGRGFGGARNLRTQESEFGTLQLIEIRIDPIARRVEVWVDGNREGTRPFQPGSFSIQQLTVGARHHTIGPGEQRAQGHAAADVAEIVIYDKALNESESQSIRKHLLSKHSKLAEAIPDTVPGISQPGIPLVKVQDPPTIQMLVPGFRVQEIPVALTNVNNVRFRADGRLVTLGYNGDIHLLSDSDGDGLEDRSELFYDNEGSLRGPIGLALTPPNYPKGQGMFVPSKGKVSLIVDTDGDDRADQETVVADGWEEIPQNVDAVGMALDSDGNLYFGLGTANYANAYLVNDRGVAEYSLESDRGTVQKVSADFQTRETVCTGIRFPIAFAFNQHGDLFCTEQEGATWLANGNPFDELLHIRPDRHYGFPPRHPRHNPDVIDEPSTYDYRPQHQSTCGMVFNPPASEGATFGPPEWVNQALVCGESRGKLWKTDLVKTAEGYVAQSQLLACLQMLTVDACVAPNGDLVVACHSGPPDWGTGPEGPGKLFRIQMIQPEIPRPVAAWAETDREVRITFDHPLDPLSLREATSQIRIEYGEFVQPGDRFENLTPPYAVVQRQQMAPRFELPVRGLSVSADLHTVILQTDPMLRHVGYAITLPGRLAATHDDDAVDRSATERDPAKATRHRKQDQIDLGYSLGGVAVKWVPDSASEMESWSGWVPHPDLDVSRHLLSSSTAHRSLWQRLSEPGKLTLSTQVDLSDVLRPAVQPGAELDYQWPPESVELSLRCNVPCTVDATLRTALKVQSTEQGKRHRVQMPTDVTEPVRLSLVVPTGRGDALKLHCTVSTNEDSAERPLKLRRFILPWLEVRSDSESTEGSATEPPPEIAGGSWGRGRRLFFSEQVGCFKCHLSQSGGVPIGPDLGNLVHRDYASVRRDIEQPSYAINPDYVTHIALLDDGRVMTGVLRTEGQELILGDKDGKSVTLDRSRIDQLKPSAVSVMPKGLLDSLNDSQRRDLMTYLLSAPPRMPEDSPLDAPPVRTAAEVAQALAGSKAADPTRKHLNLVLVDGIKDHGPGEHDYPAWQRVWEQLFLADPTLTVSTAFDFPSDEQLNQADVVVFFQKGSFGGLRQQKLDAYLKQGGGAVYIHWAVNGNDRSLEFANRIGLASKGGSIKYRHGPLTLKIHHQQHPIVRNFEQLQLYDESYWELSGDPSQITLLATSREDGKATPQMWATERLGGRVFVSIPGHYSWTFDDPLFRILLLRGIAWTASEPVDRFNELVRPGARMSR</sequence>
<dbReference type="InterPro" id="IPR036909">
    <property type="entry name" value="Cyt_c-like_dom_sf"/>
</dbReference>
<accession>A0A5M6D8F8</accession>
<dbReference type="Gene3D" id="2.120.10.30">
    <property type="entry name" value="TolB, C-terminal domain"/>
    <property type="match status" value="1"/>
</dbReference>
<organism evidence="7 8">
    <name type="scientific">Roseiconus nitratireducens</name>
    <dbReference type="NCBI Taxonomy" id="2605748"/>
    <lineage>
        <taxon>Bacteria</taxon>
        <taxon>Pseudomonadati</taxon>
        <taxon>Planctomycetota</taxon>
        <taxon>Planctomycetia</taxon>
        <taxon>Pirellulales</taxon>
        <taxon>Pirellulaceae</taxon>
        <taxon>Roseiconus</taxon>
    </lineage>
</organism>
<dbReference type="InterPro" id="IPR013427">
    <property type="entry name" value="Haem-bd_dom_put"/>
</dbReference>
<feature type="region of interest" description="Disordered" evidence="5">
    <location>
        <begin position="781"/>
        <end position="802"/>
    </location>
</feature>
<evidence type="ECO:0000259" key="6">
    <source>
        <dbReference type="PROSITE" id="PS51007"/>
    </source>
</evidence>
<keyword evidence="3 4" id="KW-0408">Iron</keyword>
<evidence type="ECO:0000313" key="7">
    <source>
        <dbReference type="EMBL" id="KAA5542770.1"/>
    </source>
</evidence>
<dbReference type="GO" id="GO:0009055">
    <property type="term" value="F:electron transfer activity"/>
    <property type="evidence" value="ECO:0007669"/>
    <property type="project" value="InterPro"/>
</dbReference>
<dbReference type="PANTHER" id="PTHR33546">
    <property type="entry name" value="LARGE, MULTIFUNCTIONAL SECRETED PROTEIN-RELATED"/>
    <property type="match status" value="1"/>
</dbReference>
<protein>
    <recommendedName>
        <fullName evidence="6">Cytochrome c domain-containing protein</fullName>
    </recommendedName>
</protein>
<dbReference type="PROSITE" id="PS51007">
    <property type="entry name" value="CYTC"/>
    <property type="match status" value="1"/>
</dbReference>
<dbReference type="EMBL" id="VWOX01000007">
    <property type="protein sequence ID" value="KAA5542770.1"/>
    <property type="molecule type" value="Genomic_DNA"/>
</dbReference>
<dbReference type="PANTHER" id="PTHR33546:SF1">
    <property type="entry name" value="LARGE, MULTIFUNCTIONAL SECRETED PROTEIN"/>
    <property type="match status" value="1"/>
</dbReference>
<dbReference type="SUPFAM" id="SSF52317">
    <property type="entry name" value="Class I glutamine amidotransferase-like"/>
    <property type="match status" value="1"/>
</dbReference>
<dbReference type="InterPro" id="IPR055557">
    <property type="entry name" value="DUF7133"/>
</dbReference>
<evidence type="ECO:0000256" key="2">
    <source>
        <dbReference type="ARBA" id="ARBA00022723"/>
    </source>
</evidence>
<dbReference type="RefSeq" id="WP_150077187.1">
    <property type="nucleotide sequence ID" value="NZ_VWOX01000007.1"/>
</dbReference>
<feature type="region of interest" description="Disordered" evidence="5">
    <location>
        <begin position="985"/>
        <end position="1004"/>
    </location>
</feature>
<dbReference type="InterPro" id="IPR011041">
    <property type="entry name" value="Quinoprot_gluc/sorb_DH_b-prop"/>
</dbReference>